<keyword evidence="4" id="KW-1003">Cell membrane</keyword>
<dbReference type="PANTHER" id="PTHR30625">
    <property type="entry name" value="PROTEIN TOLQ"/>
    <property type="match status" value="1"/>
</dbReference>
<feature type="domain" description="MotA/TolQ/ExbB proton channel" evidence="10">
    <location>
        <begin position="1"/>
        <end position="66"/>
    </location>
</feature>
<dbReference type="GO" id="GO:0005886">
    <property type="term" value="C:plasma membrane"/>
    <property type="evidence" value="ECO:0007669"/>
    <property type="project" value="UniProtKB-SubCell"/>
</dbReference>
<evidence type="ECO:0000256" key="6">
    <source>
        <dbReference type="ARBA" id="ARBA00022927"/>
    </source>
</evidence>
<evidence type="ECO:0000256" key="9">
    <source>
        <dbReference type="SAM" id="Phobius"/>
    </source>
</evidence>
<evidence type="ECO:0000256" key="2">
    <source>
        <dbReference type="ARBA" id="ARBA00010442"/>
    </source>
</evidence>
<evidence type="ECO:0000256" key="7">
    <source>
        <dbReference type="ARBA" id="ARBA00022989"/>
    </source>
</evidence>
<keyword evidence="8 9" id="KW-0472">Membrane</keyword>
<comment type="subcellular location">
    <subcellularLocation>
        <location evidence="1">Cell membrane</location>
        <topology evidence="1">Multi-pass membrane protein</topology>
    </subcellularLocation>
</comment>
<dbReference type="InterPro" id="IPR050790">
    <property type="entry name" value="ExbB/TolQ_transport"/>
</dbReference>
<name>A0A382JVI8_9ZZZZ</name>
<gene>
    <name evidence="11" type="ORF">METZ01_LOCUS268087</name>
</gene>
<dbReference type="InterPro" id="IPR002898">
    <property type="entry name" value="MotA_ExbB_proton_chnl"/>
</dbReference>
<accession>A0A382JVI8</accession>
<dbReference type="AlphaFoldDB" id="A0A382JVI8"/>
<comment type="similarity">
    <text evidence="2">Belongs to the ExbB/TolQ family.</text>
</comment>
<keyword evidence="3" id="KW-0813">Transport</keyword>
<keyword evidence="5 9" id="KW-0812">Transmembrane</keyword>
<keyword evidence="6" id="KW-0653">Protein transport</keyword>
<evidence type="ECO:0000256" key="8">
    <source>
        <dbReference type="ARBA" id="ARBA00023136"/>
    </source>
</evidence>
<evidence type="ECO:0000256" key="4">
    <source>
        <dbReference type="ARBA" id="ARBA00022475"/>
    </source>
</evidence>
<proteinExistence type="inferred from homology"/>
<evidence type="ECO:0000256" key="5">
    <source>
        <dbReference type="ARBA" id="ARBA00022692"/>
    </source>
</evidence>
<protein>
    <recommendedName>
        <fullName evidence="10">MotA/TolQ/ExbB proton channel domain-containing protein</fullName>
    </recommendedName>
</protein>
<organism evidence="11">
    <name type="scientific">marine metagenome</name>
    <dbReference type="NCBI Taxonomy" id="408172"/>
    <lineage>
        <taxon>unclassified sequences</taxon>
        <taxon>metagenomes</taxon>
        <taxon>ecological metagenomes</taxon>
    </lineage>
</organism>
<feature type="non-terminal residue" evidence="11">
    <location>
        <position position="1"/>
    </location>
</feature>
<evidence type="ECO:0000313" key="11">
    <source>
        <dbReference type="EMBL" id="SVC15233.1"/>
    </source>
</evidence>
<dbReference type="Pfam" id="PF01618">
    <property type="entry name" value="MotA_ExbB"/>
    <property type="match status" value="1"/>
</dbReference>
<evidence type="ECO:0000256" key="1">
    <source>
        <dbReference type="ARBA" id="ARBA00004651"/>
    </source>
</evidence>
<evidence type="ECO:0000256" key="3">
    <source>
        <dbReference type="ARBA" id="ARBA00022448"/>
    </source>
</evidence>
<dbReference type="EMBL" id="UINC01076245">
    <property type="protein sequence ID" value="SVC15233.1"/>
    <property type="molecule type" value="Genomic_DNA"/>
</dbReference>
<dbReference type="GO" id="GO:0017038">
    <property type="term" value="P:protein import"/>
    <property type="evidence" value="ECO:0007669"/>
    <property type="project" value="TreeGrafter"/>
</dbReference>
<dbReference type="PANTHER" id="PTHR30625:SF15">
    <property type="entry name" value="BIOPOLYMER TRANSPORT PROTEIN EXBB"/>
    <property type="match status" value="1"/>
</dbReference>
<reference evidence="11" key="1">
    <citation type="submission" date="2018-05" db="EMBL/GenBank/DDBJ databases">
        <authorList>
            <person name="Lanie J.A."/>
            <person name="Ng W.-L."/>
            <person name="Kazmierczak K.M."/>
            <person name="Andrzejewski T.M."/>
            <person name="Davidsen T.M."/>
            <person name="Wayne K.J."/>
            <person name="Tettelin H."/>
            <person name="Glass J.I."/>
            <person name="Rusch D."/>
            <person name="Podicherti R."/>
            <person name="Tsui H.-C.T."/>
            <person name="Winkler M.E."/>
        </authorList>
    </citation>
    <scope>NUCLEOTIDE SEQUENCE</scope>
</reference>
<keyword evidence="7 9" id="KW-1133">Transmembrane helix</keyword>
<feature type="transmembrane region" description="Helical" evidence="9">
    <location>
        <begin position="22"/>
        <end position="51"/>
    </location>
</feature>
<evidence type="ECO:0000259" key="10">
    <source>
        <dbReference type="Pfam" id="PF01618"/>
    </source>
</evidence>
<sequence length="97" mass="10297">VQGMIVAFSDIVEMDKTGGGNIIQAAAAGIQVALLTTCFGLIVGIPAYIAFNYFSSVINSFVLEVEESAAELMEAVTLQLTLRESAWPSDSNPPDTR</sequence>